<evidence type="ECO:0000313" key="2">
    <source>
        <dbReference type="Proteomes" id="UP000543030"/>
    </source>
</evidence>
<dbReference type="AlphaFoldDB" id="A0A840REH7"/>
<proteinExistence type="predicted"/>
<organism evidence="1 2">
    <name type="scientific">Silvimonas terrae</name>
    <dbReference type="NCBI Taxonomy" id="300266"/>
    <lineage>
        <taxon>Bacteria</taxon>
        <taxon>Pseudomonadati</taxon>
        <taxon>Pseudomonadota</taxon>
        <taxon>Betaproteobacteria</taxon>
        <taxon>Neisseriales</taxon>
        <taxon>Chitinibacteraceae</taxon>
        <taxon>Silvimonas</taxon>
    </lineage>
</organism>
<gene>
    <name evidence="1" type="ORF">HNQ50_001475</name>
</gene>
<dbReference type="EMBL" id="JACHHN010000002">
    <property type="protein sequence ID" value="MBB5190753.1"/>
    <property type="molecule type" value="Genomic_DNA"/>
</dbReference>
<comment type="caution">
    <text evidence="1">The sequence shown here is derived from an EMBL/GenBank/DDBJ whole genome shotgun (WGS) entry which is preliminary data.</text>
</comment>
<protein>
    <submittedName>
        <fullName evidence="1">Uncharacterized protein</fullName>
    </submittedName>
</protein>
<sequence>MQRWPLLLPILGLTVLAASWYLATSSDPPVVKGWPMTTDTNSPVVSVYSYLQAPLGVEEPDRAWRGFEFVDALSQVARTGPAPANTASGRIAFKAGGKWYFGALQVDCVQSGFRITHLSAWRVRFWRSLARVTSYTWPANRAEWQQGDVENDTVLQFLCQRGRAAQ</sequence>
<accession>A0A840REH7</accession>
<keyword evidence="2" id="KW-1185">Reference proteome</keyword>
<dbReference type="RefSeq" id="WP_184099037.1">
    <property type="nucleotide sequence ID" value="NZ_JACHHN010000002.1"/>
</dbReference>
<dbReference type="Proteomes" id="UP000543030">
    <property type="component" value="Unassembled WGS sequence"/>
</dbReference>
<name>A0A840REH7_9NEIS</name>
<evidence type="ECO:0000313" key="1">
    <source>
        <dbReference type="EMBL" id="MBB5190753.1"/>
    </source>
</evidence>
<reference evidence="1 2" key="1">
    <citation type="submission" date="2020-08" db="EMBL/GenBank/DDBJ databases">
        <title>Genomic Encyclopedia of Type Strains, Phase IV (KMG-IV): sequencing the most valuable type-strain genomes for metagenomic binning, comparative biology and taxonomic classification.</title>
        <authorList>
            <person name="Goeker M."/>
        </authorList>
    </citation>
    <scope>NUCLEOTIDE SEQUENCE [LARGE SCALE GENOMIC DNA]</scope>
    <source>
        <strain evidence="1 2">DSM 18233</strain>
    </source>
</reference>